<accession>A0ABY7FCE0</accession>
<sequence length="90" mass="10053">MDTVLVEDEGMRLMMTNAVVIKTCSALLLDLSKSYTQLCNLPPAKRLHPIHPLFEPLWHPTGTCQSYVISPEKYSAGLGIEPGTLKYQIH</sequence>
<dbReference type="Proteomes" id="UP001164746">
    <property type="component" value="Chromosome 11"/>
</dbReference>
<name>A0ABY7FCE0_MYAAR</name>
<organism evidence="1 2">
    <name type="scientific">Mya arenaria</name>
    <name type="common">Soft-shell clam</name>
    <dbReference type="NCBI Taxonomy" id="6604"/>
    <lineage>
        <taxon>Eukaryota</taxon>
        <taxon>Metazoa</taxon>
        <taxon>Spiralia</taxon>
        <taxon>Lophotrochozoa</taxon>
        <taxon>Mollusca</taxon>
        <taxon>Bivalvia</taxon>
        <taxon>Autobranchia</taxon>
        <taxon>Heteroconchia</taxon>
        <taxon>Euheterodonta</taxon>
        <taxon>Imparidentia</taxon>
        <taxon>Neoheterodontei</taxon>
        <taxon>Myida</taxon>
        <taxon>Myoidea</taxon>
        <taxon>Myidae</taxon>
        <taxon>Mya</taxon>
    </lineage>
</organism>
<protein>
    <submittedName>
        <fullName evidence="1">Uncharacterized protein</fullName>
    </submittedName>
</protein>
<proteinExistence type="predicted"/>
<evidence type="ECO:0000313" key="1">
    <source>
        <dbReference type="EMBL" id="WAR18849.1"/>
    </source>
</evidence>
<evidence type="ECO:0000313" key="2">
    <source>
        <dbReference type="Proteomes" id="UP001164746"/>
    </source>
</evidence>
<dbReference type="EMBL" id="CP111022">
    <property type="protein sequence ID" value="WAR18849.1"/>
    <property type="molecule type" value="Genomic_DNA"/>
</dbReference>
<reference evidence="1" key="1">
    <citation type="submission" date="2022-11" db="EMBL/GenBank/DDBJ databases">
        <title>Centuries of genome instability and evolution in soft-shell clam transmissible cancer (bioRxiv).</title>
        <authorList>
            <person name="Hart S.F.M."/>
            <person name="Yonemitsu M.A."/>
            <person name="Giersch R.M."/>
            <person name="Beal B.F."/>
            <person name="Arriagada G."/>
            <person name="Davis B.W."/>
            <person name="Ostrander E.A."/>
            <person name="Goff S.P."/>
            <person name="Metzger M.J."/>
        </authorList>
    </citation>
    <scope>NUCLEOTIDE SEQUENCE</scope>
    <source>
        <strain evidence="1">MELC-2E11</strain>
        <tissue evidence="1">Siphon/mantle</tissue>
    </source>
</reference>
<gene>
    <name evidence="1" type="ORF">MAR_000687</name>
</gene>
<keyword evidence="2" id="KW-1185">Reference proteome</keyword>